<dbReference type="InterPro" id="IPR036116">
    <property type="entry name" value="FN3_sf"/>
</dbReference>
<dbReference type="PROSITE" id="PS50853">
    <property type="entry name" value="FN3"/>
    <property type="match status" value="2"/>
</dbReference>
<dbReference type="EMBL" id="BAAAOR010000007">
    <property type="protein sequence ID" value="GAA1507830.1"/>
    <property type="molecule type" value="Genomic_DNA"/>
</dbReference>
<dbReference type="SUPFAM" id="SSF56219">
    <property type="entry name" value="DNase I-like"/>
    <property type="match status" value="1"/>
</dbReference>
<comment type="caution">
    <text evidence="5">The sequence shown here is derived from an EMBL/GenBank/DDBJ whole genome shotgun (WGS) entry which is preliminary data.</text>
</comment>
<dbReference type="InterPro" id="IPR050991">
    <property type="entry name" value="ECM_Regulatory_Proteins"/>
</dbReference>
<keyword evidence="3" id="KW-0119">Carbohydrate metabolism</keyword>
<proteinExistence type="predicted"/>
<dbReference type="SMART" id="SM00060">
    <property type="entry name" value="FN3"/>
    <property type="match status" value="2"/>
</dbReference>
<feature type="domain" description="Fibronectin type-III" evidence="4">
    <location>
        <begin position="44"/>
        <end position="136"/>
    </location>
</feature>
<evidence type="ECO:0000256" key="2">
    <source>
        <dbReference type="ARBA" id="ARBA00023295"/>
    </source>
</evidence>
<evidence type="ECO:0000313" key="5">
    <source>
        <dbReference type="EMBL" id="GAA1507830.1"/>
    </source>
</evidence>
<dbReference type="InterPro" id="IPR005135">
    <property type="entry name" value="Endo/exonuclease/phosphatase"/>
</dbReference>
<name>A0ABN2A0D0_9ACTN</name>
<dbReference type="CDD" id="cd00063">
    <property type="entry name" value="FN3"/>
    <property type="match status" value="1"/>
</dbReference>
<keyword evidence="2" id="KW-0378">Hydrolase</keyword>
<evidence type="ECO:0000313" key="6">
    <source>
        <dbReference type="Proteomes" id="UP001500842"/>
    </source>
</evidence>
<dbReference type="InterPro" id="IPR013783">
    <property type="entry name" value="Ig-like_fold"/>
</dbReference>
<dbReference type="SUPFAM" id="SSF49265">
    <property type="entry name" value="Fibronectin type III"/>
    <property type="match status" value="1"/>
</dbReference>
<dbReference type="PANTHER" id="PTHR46708">
    <property type="entry name" value="TENASCIN"/>
    <property type="match status" value="1"/>
</dbReference>
<feature type="domain" description="Fibronectin type-III" evidence="4">
    <location>
        <begin position="138"/>
        <end position="238"/>
    </location>
</feature>
<keyword evidence="2" id="KW-0326">Glycosidase</keyword>
<evidence type="ECO:0000256" key="3">
    <source>
        <dbReference type="ARBA" id="ARBA00023326"/>
    </source>
</evidence>
<dbReference type="Gene3D" id="2.60.40.10">
    <property type="entry name" value="Immunoglobulins"/>
    <property type="match status" value="2"/>
</dbReference>
<dbReference type="RefSeq" id="WP_344111305.1">
    <property type="nucleotide sequence ID" value="NZ_BAAAOR010000007.1"/>
</dbReference>
<sequence>MRPDPTPRRPRLLLRHLLVAAIAVLLCTSGLVAGLAEPASAAPKPAKVKGVKLKKPTVTGATASFKVKWKRAARATTYKVKWKVPGGKPKKTKTRKTSHVIGGLAQGANYCVKVRALNGKRKGKWSKQICRTTPRLDPVQPVWVDQQQVQGASVAVNFRWNEVAGATSYELAYVPGEKDIQKHKKKKVVTVGATGTGTVSVPVGGLDPSQTYCFQVRPSGPKGTGAWGVAGCKYTTPTTRAAGGPLQVNMMTWNMCTAVCTGVHDWSLRKADAIARIGQIAPDAVATQESGQAIDDFDAMPDYDMACKVGDGAPNQPGLPAGAKNQGLLINNAKFTVIAGTANGYRFLPDTHGGCWVRVKDNATDRELILASVHLIQPAAGSDQLRLNQMAAFWSAIQADPSTTGLPIVLAGDYNSERNRALDGPRQHLNFFGFDDAFDVAEQYASLPYVNSFNNWTYPGPISLRWGAHVDRVFVPPGARVTSWRMEQPFANGPGTRQLSDHSPVRVTVEIP</sequence>
<evidence type="ECO:0000259" key="4">
    <source>
        <dbReference type="PROSITE" id="PS50853"/>
    </source>
</evidence>
<dbReference type="Pfam" id="PF00041">
    <property type="entry name" value="fn3"/>
    <property type="match status" value="1"/>
</dbReference>
<protein>
    <recommendedName>
        <fullName evidence="4">Fibronectin type-III domain-containing protein</fullName>
    </recommendedName>
</protein>
<keyword evidence="1" id="KW-0677">Repeat</keyword>
<dbReference type="Proteomes" id="UP001500842">
    <property type="component" value="Unassembled WGS sequence"/>
</dbReference>
<organism evidence="5 6">
    <name type="scientific">Nocardioides humi</name>
    <dbReference type="NCBI Taxonomy" id="449461"/>
    <lineage>
        <taxon>Bacteria</taxon>
        <taxon>Bacillati</taxon>
        <taxon>Actinomycetota</taxon>
        <taxon>Actinomycetes</taxon>
        <taxon>Propionibacteriales</taxon>
        <taxon>Nocardioidaceae</taxon>
        <taxon>Nocardioides</taxon>
    </lineage>
</organism>
<dbReference type="Pfam" id="PF03372">
    <property type="entry name" value="Exo_endo_phos"/>
    <property type="match status" value="1"/>
</dbReference>
<keyword evidence="6" id="KW-1185">Reference proteome</keyword>
<dbReference type="InterPro" id="IPR003961">
    <property type="entry name" value="FN3_dom"/>
</dbReference>
<accession>A0ABN2A0D0</accession>
<keyword evidence="3" id="KW-0624">Polysaccharide degradation</keyword>
<gene>
    <name evidence="5" type="ORF">GCM10009788_09850</name>
</gene>
<reference evidence="5 6" key="1">
    <citation type="journal article" date="2019" name="Int. J. Syst. Evol. Microbiol.">
        <title>The Global Catalogue of Microorganisms (GCM) 10K type strain sequencing project: providing services to taxonomists for standard genome sequencing and annotation.</title>
        <authorList>
            <consortium name="The Broad Institute Genomics Platform"/>
            <consortium name="The Broad Institute Genome Sequencing Center for Infectious Disease"/>
            <person name="Wu L."/>
            <person name="Ma J."/>
        </authorList>
    </citation>
    <scope>NUCLEOTIDE SEQUENCE [LARGE SCALE GENOMIC DNA]</scope>
    <source>
        <strain evidence="5 6">JCM 14942</strain>
    </source>
</reference>
<evidence type="ECO:0000256" key="1">
    <source>
        <dbReference type="ARBA" id="ARBA00022737"/>
    </source>
</evidence>
<dbReference type="Gene3D" id="3.60.10.10">
    <property type="entry name" value="Endonuclease/exonuclease/phosphatase"/>
    <property type="match status" value="1"/>
</dbReference>
<dbReference type="InterPro" id="IPR036691">
    <property type="entry name" value="Endo/exonu/phosph_ase_sf"/>
</dbReference>